<organism evidence="2 3">
    <name type="scientific">Gigaspora margarita</name>
    <dbReference type="NCBI Taxonomy" id="4874"/>
    <lineage>
        <taxon>Eukaryota</taxon>
        <taxon>Fungi</taxon>
        <taxon>Fungi incertae sedis</taxon>
        <taxon>Mucoromycota</taxon>
        <taxon>Glomeromycotina</taxon>
        <taxon>Glomeromycetes</taxon>
        <taxon>Diversisporales</taxon>
        <taxon>Gigasporaceae</taxon>
        <taxon>Gigaspora</taxon>
    </lineage>
</organism>
<dbReference type="EMBL" id="CAJVQB010066119">
    <property type="protein sequence ID" value="CAG8841539.1"/>
    <property type="molecule type" value="Genomic_DNA"/>
</dbReference>
<name>A0ABN7WUZ4_GIGMA</name>
<proteinExistence type="predicted"/>
<feature type="compositionally biased region" description="Basic residues" evidence="1">
    <location>
        <begin position="315"/>
        <end position="324"/>
    </location>
</feature>
<evidence type="ECO:0000313" key="2">
    <source>
        <dbReference type="EMBL" id="CAG8841539.1"/>
    </source>
</evidence>
<sequence length="324" mass="36519">AIDSTLAEPLLDTHSAIREIVNGQVIPKESRINPIKLKEYEDFKDIQKKIKKNFNASRFLCDEPLSRQPKKKAKEVFEKADFILCDWLALYCNSMESILDQDDINELTNYIQDSDFSISIINIPKKVKQAKKKTDNAKTKKHALLLPKKNTQPSINTSNEDSDSENASQDNRDKIEYNSVTLTPAIKPTRSIRFSMQDVTNNESSDSSNTQDSNNLAYAINAFTQDSGTSNNMSPTRLSLKTNLRSSAQKHTGLAKSSLERNLQSSAQKHIDIENMTKQDNTIESNTQKSSTLNNTGKKQKGEQKIKETEAGVNKRTKTKTNKK</sequence>
<feature type="non-terminal residue" evidence="2">
    <location>
        <position position="1"/>
    </location>
</feature>
<feature type="region of interest" description="Disordered" evidence="1">
    <location>
        <begin position="245"/>
        <end position="324"/>
    </location>
</feature>
<evidence type="ECO:0000313" key="3">
    <source>
        <dbReference type="Proteomes" id="UP000789901"/>
    </source>
</evidence>
<feature type="region of interest" description="Disordered" evidence="1">
    <location>
        <begin position="129"/>
        <end position="182"/>
    </location>
</feature>
<evidence type="ECO:0000256" key="1">
    <source>
        <dbReference type="SAM" id="MobiDB-lite"/>
    </source>
</evidence>
<feature type="compositionally biased region" description="Basic and acidic residues" evidence="1">
    <location>
        <begin position="300"/>
        <end position="310"/>
    </location>
</feature>
<reference evidence="2 3" key="1">
    <citation type="submission" date="2021-06" db="EMBL/GenBank/DDBJ databases">
        <authorList>
            <person name="Kallberg Y."/>
            <person name="Tangrot J."/>
            <person name="Rosling A."/>
        </authorList>
    </citation>
    <scope>NUCLEOTIDE SEQUENCE [LARGE SCALE GENOMIC DNA]</scope>
    <source>
        <strain evidence="2 3">120-4 pot B 10/14</strain>
    </source>
</reference>
<accession>A0ABN7WUZ4</accession>
<feature type="compositionally biased region" description="Polar residues" evidence="1">
    <location>
        <begin position="278"/>
        <end position="295"/>
    </location>
</feature>
<comment type="caution">
    <text evidence="2">The sequence shown here is derived from an EMBL/GenBank/DDBJ whole genome shotgun (WGS) entry which is preliminary data.</text>
</comment>
<dbReference type="Proteomes" id="UP000789901">
    <property type="component" value="Unassembled WGS sequence"/>
</dbReference>
<protein>
    <submittedName>
        <fullName evidence="2">10353_t:CDS:1</fullName>
    </submittedName>
</protein>
<feature type="compositionally biased region" description="Polar residues" evidence="1">
    <location>
        <begin position="149"/>
        <end position="169"/>
    </location>
</feature>
<keyword evidence="3" id="KW-1185">Reference proteome</keyword>
<gene>
    <name evidence="2" type="ORF">GMARGA_LOCUS35484</name>
</gene>